<organism evidence="5 6">
    <name type="scientific">Devosia nanyangense</name>
    <dbReference type="NCBI Taxonomy" id="1228055"/>
    <lineage>
        <taxon>Bacteria</taxon>
        <taxon>Pseudomonadati</taxon>
        <taxon>Pseudomonadota</taxon>
        <taxon>Alphaproteobacteria</taxon>
        <taxon>Hyphomicrobiales</taxon>
        <taxon>Devosiaceae</taxon>
        <taxon>Devosia</taxon>
    </lineage>
</organism>
<comment type="caution">
    <text evidence="5">The sequence shown here is derived from an EMBL/GenBank/DDBJ whole genome shotgun (WGS) entry which is preliminary data.</text>
</comment>
<name>A0A933NXN2_9HYPH</name>
<keyword evidence="2" id="KW-0659">Purine metabolism</keyword>
<reference evidence="5" key="1">
    <citation type="submission" date="2020-07" db="EMBL/GenBank/DDBJ databases">
        <title>Huge and variable diversity of episymbiotic CPR bacteria and DPANN archaea in groundwater ecosystems.</title>
        <authorList>
            <person name="He C.Y."/>
            <person name="Keren R."/>
            <person name="Whittaker M."/>
            <person name="Farag I.F."/>
            <person name="Doudna J."/>
            <person name="Cate J.H.D."/>
            <person name="Banfield J.F."/>
        </authorList>
    </citation>
    <scope>NUCLEOTIDE SEQUENCE</scope>
    <source>
        <strain evidence="5">NC_groundwater_1586_Pr3_B-0.1um_66_15</strain>
    </source>
</reference>
<gene>
    <name evidence="5" type="ORF">HY834_06560</name>
</gene>
<dbReference type="Proteomes" id="UP000782610">
    <property type="component" value="Unassembled WGS sequence"/>
</dbReference>
<dbReference type="AlphaFoldDB" id="A0A933NXN2"/>
<sequence>MPLPALTAEALAPFATVLRAKDGKFTDFPQVLERGDTPGHHAFAILCPQPAMGTTVSIASLERHPHSTQSFVPISAGRWIVVVAPTSDDGSPDVPNMRAVVAGPEDAICIGRNVWHAGLTVLDRPAEFGMMMWRADAGDDGIVFDLPQPIVLSAG</sequence>
<dbReference type="Pfam" id="PF04115">
    <property type="entry name" value="Ureidogly_lyase"/>
    <property type="match status" value="1"/>
</dbReference>
<dbReference type="InterPro" id="IPR007247">
    <property type="entry name" value="Ureidogly_lyase"/>
</dbReference>
<evidence type="ECO:0000313" key="6">
    <source>
        <dbReference type="Proteomes" id="UP000782610"/>
    </source>
</evidence>
<dbReference type="Gene3D" id="2.60.120.480">
    <property type="entry name" value="Ureidoglycolate hydrolase"/>
    <property type="match status" value="1"/>
</dbReference>
<dbReference type="GO" id="GO:0050385">
    <property type="term" value="F:ureidoglycolate lyase activity"/>
    <property type="evidence" value="ECO:0007669"/>
    <property type="project" value="UniProtKB-EC"/>
</dbReference>
<comment type="subunit">
    <text evidence="1">Homodimer.</text>
</comment>
<dbReference type="InterPro" id="IPR011051">
    <property type="entry name" value="RmlC_Cupin_sf"/>
</dbReference>
<dbReference type="InterPro" id="IPR024060">
    <property type="entry name" value="Ureidoglycolate_lyase_dom_sf"/>
</dbReference>
<dbReference type="GO" id="GO:0000256">
    <property type="term" value="P:allantoin catabolic process"/>
    <property type="evidence" value="ECO:0007669"/>
    <property type="project" value="InterPro"/>
</dbReference>
<dbReference type="GO" id="GO:0006144">
    <property type="term" value="P:purine nucleobase metabolic process"/>
    <property type="evidence" value="ECO:0007669"/>
    <property type="project" value="UniProtKB-KW"/>
</dbReference>
<protein>
    <submittedName>
        <fullName evidence="5">Ureidoglycolate lyase</fullName>
    </submittedName>
</protein>
<dbReference type="InterPro" id="IPR047233">
    <property type="entry name" value="UAH_cupin"/>
</dbReference>
<dbReference type="SUPFAM" id="SSF51182">
    <property type="entry name" value="RmlC-like cupins"/>
    <property type="match status" value="1"/>
</dbReference>
<evidence type="ECO:0000256" key="4">
    <source>
        <dbReference type="ARBA" id="ARBA00047684"/>
    </source>
</evidence>
<dbReference type="CDD" id="cd20298">
    <property type="entry name" value="cupin_UAH"/>
    <property type="match status" value="1"/>
</dbReference>
<evidence type="ECO:0000256" key="2">
    <source>
        <dbReference type="ARBA" id="ARBA00022631"/>
    </source>
</evidence>
<dbReference type="PANTHER" id="PTHR21221">
    <property type="entry name" value="UREIDOGLYCOLATE HYDROLASE"/>
    <property type="match status" value="1"/>
</dbReference>
<dbReference type="EMBL" id="JACRAF010000019">
    <property type="protein sequence ID" value="MBI4921395.1"/>
    <property type="molecule type" value="Genomic_DNA"/>
</dbReference>
<evidence type="ECO:0000256" key="1">
    <source>
        <dbReference type="ARBA" id="ARBA00011738"/>
    </source>
</evidence>
<evidence type="ECO:0000313" key="5">
    <source>
        <dbReference type="EMBL" id="MBI4921395.1"/>
    </source>
</evidence>
<evidence type="ECO:0000256" key="3">
    <source>
        <dbReference type="ARBA" id="ARBA00023239"/>
    </source>
</evidence>
<accession>A0A933NXN2</accession>
<dbReference type="PANTHER" id="PTHR21221:SF1">
    <property type="entry name" value="UREIDOGLYCOLATE LYASE"/>
    <property type="match status" value="1"/>
</dbReference>
<proteinExistence type="predicted"/>
<dbReference type="GO" id="GO:0004848">
    <property type="term" value="F:ureidoglycolate hydrolase activity"/>
    <property type="evidence" value="ECO:0007669"/>
    <property type="project" value="InterPro"/>
</dbReference>
<keyword evidence="3 5" id="KW-0456">Lyase</keyword>
<comment type="catalytic activity">
    <reaction evidence="4">
        <text>(S)-ureidoglycolate = urea + glyoxylate</text>
        <dbReference type="Rhea" id="RHEA:11304"/>
        <dbReference type="ChEBI" id="CHEBI:16199"/>
        <dbReference type="ChEBI" id="CHEBI:36655"/>
        <dbReference type="ChEBI" id="CHEBI:57296"/>
        <dbReference type="EC" id="4.3.2.3"/>
    </reaction>
</comment>